<dbReference type="GO" id="GO:0003700">
    <property type="term" value="F:DNA-binding transcription factor activity"/>
    <property type="evidence" value="ECO:0007669"/>
    <property type="project" value="InterPro"/>
</dbReference>
<dbReference type="EMBL" id="BAFO02000005">
    <property type="protein sequence ID" value="GAD81600.1"/>
    <property type="molecule type" value="Genomic_DNA"/>
</dbReference>
<accession>U5E4K5</accession>
<dbReference type="PANTHER" id="PTHR46796:SF15">
    <property type="entry name" value="BLL1074 PROTEIN"/>
    <property type="match status" value="1"/>
</dbReference>
<evidence type="ECO:0000256" key="2">
    <source>
        <dbReference type="ARBA" id="ARBA00023125"/>
    </source>
</evidence>
<dbReference type="Pfam" id="PF12833">
    <property type="entry name" value="HTH_18"/>
    <property type="match status" value="1"/>
</dbReference>
<evidence type="ECO:0000259" key="4">
    <source>
        <dbReference type="PROSITE" id="PS01124"/>
    </source>
</evidence>
<evidence type="ECO:0000313" key="5">
    <source>
        <dbReference type="EMBL" id="GAD81600.1"/>
    </source>
</evidence>
<dbReference type="RefSeq" id="WP_019048537.1">
    <property type="nucleotide sequence ID" value="NZ_BAFO02000005.1"/>
</dbReference>
<sequence length="231" mass="24470">MTEYRERPARLARAVAWTNTITEPAAPVTVFPDGCMDLIWTEGTLLVAGPDSRAVHLPTARAREFAGLRFAPGTAPTLLGIPAVELLDRRVGLADLYGDRRARELTERVDNAPDRVAALESIALRFAVDAAPADPAIPAIVDAIAAGATVSGTAALAGMSPRLLHRRALSAFGYGPKTLARILRFQRALAAVRAGVPAAETAAVTGFADQAHLSREFRDLAGCSVRALQTR</sequence>
<organism evidence="5 6">
    <name type="scientific">Nocardia asteroides NBRC 15531</name>
    <dbReference type="NCBI Taxonomy" id="1110697"/>
    <lineage>
        <taxon>Bacteria</taxon>
        <taxon>Bacillati</taxon>
        <taxon>Actinomycetota</taxon>
        <taxon>Actinomycetes</taxon>
        <taxon>Mycobacteriales</taxon>
        <taxon>Nocardiaceae</taxon>
        <taxon>Nocardia</taxon>
    </lineage>
</organism>
<name>U5E4K5_NOCAS</name>
<protein>
    <submittedName>
        <fullName evidence="5">AraC family transcriptional regulator</fullName>
    </submittedName>
</protein>
<dbReference type="InterPro" id="IPR046532">
    <property type="entry name" value="DUF6597"/>
</dbReference>
<dbReference type="InterPro" id="IPR050204">
    <property type="entry name" value="AraC_XylS_family_regulators"/>
</dbReference>
<dbReference type="Gene3D" id="1.10.10.60">
    <property type="entry name" value="Homeodomain-like"/>
    <property type="match status" value="1"/>
</dbReference>
<keyword evidence="3" id="KW-0804">Transcription</keyword>
<dbReference type="PANTHER" id="PTHR46796">
    <property type="entry name" value="HTH-TYPE TRANSCRIPTIONAL ACTIVATOR RHAS-RELATED"/>
    <property type="match status" value="1"/>
</dbReference>
<evidence type="ECO:0000256" key="3">
    <source>
        <dbReference type="ARBA" id="ARBA00023163"/>
    </source>
</evidence>
<reference evidence="5 6" key="1">
    <citation type="journal article" date="2014" name="BMC Genomics">
        <title>Genome based analysis of type-I polyketide synthase and nonribosomal peptide synthetase gene clusters in seven strains of five representative Nocardia species.</title>
        <authorList>
            <person name="Komaki H."/>
            <person name="Ichikawa N."/>
            <person name="Hosoyama A."/>
            <person name="Takahashi-Nakaguchi A."/>
            <person name="Matsuzawa T."/>
            <person name="Suzuki K."/>
            <person name="Fujita N."/>
            <person name="Gonoi T."/>
        </authorList>
    </citation>
    <scope>NUCLEOTIDE SEQUENCE [LARGE SCALE GENOMIC DNA]</scope>
    <source>
        <strain evidence="5 6">NBRC 15531</strain>
    </source>
</reference>
<dbReference type="Proteomes" id="UP000017048">
    <property type="component" value="Unassembled WGS sequence"/>
</dbReference>
<feature type="domain" description="HTH araC/xylS-type" evidence="4">
    <location>
        <begin position="134"/>
        <end position="231"/>
    </location>
</feature>
<dbReference type="GeneID" id="91519114"/>
<keyword evidence="6" id="KW-1185">Reference proteome</keyword>
<keyword evidence="2" id="KW-0238">DNA-binding</keyword>
<dbReference type="Pfam" id="PF20240">
    <property type="entry name" value="DUF6597"/>
    <property type="match status" value="1"/>
</dbReference>
<evidence type="ECO:0000256" key="1">
    <source>
        <dbReference type="ARBA" id="ARBA00023015"/>
    </source>
</evidence>
<dbReference type="SMART" id="SM00342">
    <property type="entry name" value="HTH_ARAC"/>
    <property type="match status" value="1"/>
</dbReference>
<dbReference type="PROSITE" id="PS01124">
    <property type="entry name" value="HTH_ARAC_FAMILY_2"/>
    <property type="match status" value="1"/>
</dbReference>
<gene>
    <name evidence="5" type="ORF">NCAST_05_00340</name>
</gene>
<dbReference type="eggNOG" id="COG2207">
    <property type="taxonomic scope" value="Bacteria"/>
</dbReference>
<comment type="caution">
    <text evidence="5">The sequence shown here is derived from an EMBL/GenBank/DDBJ whole genome shotgun (WGS) entry which is preliminary data.</text>
</comment>
<dbReference type="GO" id="GO:0043565">
    <property type="term" value="F:sequence-specific DNA binding"/>
    <property type="evidence" value="ECO:0007669"/>
    <property type="project" value="InterPro"/>
</dbReference>
<keyword evidence="1" id="KW-0805">Transcription regulation</keyword>
<dbReference type="STRING" id="1824.SAMN05444423_107261"/>
<proteinExistence type="predicted"/>
<dbReference type="AlphaFoldDB" id="U5E4K5"/>
<dbReference type="InterPro" id="IPR018060">
    <property type="entry name" value="HTH_AraC"/>
</dbReference>
<evidence type="ECO:0000313" key="6">
    <source>
        <dbReference type="Proteomes" id="UP000017048"/>
    </source>
</evidence>